<evidence type="ECO:0000313" key="4">
    <source>
        <dbReference type="Proteomes" id="UP000012043"/>
    </source>
</evidence>
<evidence type="ECO:0000256" key="1">
    <source>
        <dbReference type="SAM" id="MobiDB-lite"/>
    </source>
</evidence>
<dbReference type="InterPro" id="IPR009061">
    <property type="entry name" value="DNA-bd_dom_put_sf"/>
</dbReference>
<organism evidence="3 4">
    <name type="scientific">Alishewanella aestuarii B11</name>
    <dbReference type="NCBI Taxonomy" id="1197174"/>
    <lineage>
        <taxon>Bacteria</taxon>
        <taxon>Pseudomonadati</taxon>
        <taxon>Pseudomonadota</taxon>
        <taxon>Gammaproteobacteria</taxon>
        <taxon>Alteromonadales</taxon>
        <taxon>Alteromonadaceae</taxon>
        <taxon>Alishewanella</taxon>
    </lineage>
</organism>
<dbReference type="AlphaFoldDB" id="J1Q734"/>
<feature type="domain" description="Helix-turn-helix" evidence="2">
    <location>
        <begin position="36"/>
        <end position="86"/>
    </location>
</feature>
<keyword evidence="4" id="KW-1185">Reference proteome</keyword>
<dbReference type="SUPFAM" id="SSF46955">
    <property type="entry name" value="Putative DNA-binding domain"/>
    <property type="match status" value="1"/>
</dbReference>
<reference evidence="3 4" key="1">
    <citation type="journal article" date="2012" name="J. Bacteriol.">
        <title>Genome Sequence of Pectin-Degrading Alishewanella aestuarii Strain B11T, Isolated from Tidal Flat Sediment.</title>
        <authorList>
            <person name="Jung J."/>
            <person name="Choi S."/>
            <person name="Chun J."/>
            <person name="Park W."/>
        </authorList>
    </citation>
    <scope>NUCLEOTIDE SEQUENCE [LARGE SCALE GENOMIC DNA]</scope>
    <source>
        <strain evidence="3 4">B11</strain>
    </source>
</reference>
<name>J1Q734_9ALTE</name>
<dbReference type="RefSeq" id="WP_008606200.1">
    <property type="nucleotide sequence ID" value="NZ_ALAB01000001.1"/>
</dbReference>
<feature type="compositionally biased region" description="Basic and acidic residues" evidence="1">
    <location>
        <begin position="1"/>
        <end position="15"/>
    </location>
</feature>
<feature type="region of interest" description="Disordered" evidence="1">
    <location>
        <begin position="1"/>
        <end position="20"/>
    </location>
</feature>
<dbReference type="Pfam" id="PF12728">
    <property type="entry name" value="HTH_17"/>
    <property type="match status" value="1"/>
</dbReference>
<accession>J1Q734</accession>
<dbReference type="NCBIfam" id="TIGR01764">
    <property type="entry name" value="excise"/>
    <property type="match status" value="1"/>
</dbReference>
<gene>
    <name evidence="3" type="ORF">AEST_00490</name>
</gene>
<evidence type="ECO:0000313" key="3">
    <source>
        <dbReference type="EMBL" id="EJI87008.1"/>
    </source>
</evidence>
<sequence length="109" mass="12333">MTEKNEHSALRDNTQRNKPNAAAEVMMYGNLNNKAVLNVAECSAFTGLSVSYIYKLTHTGKIPHSKPNGKLVFFDRKKVEEWLLSNPVETEADRTHFVAQKVNSLKLRT</sequence>
<evidence type="ECO:0000259" key="2">
    <source>
        <dbReference type="Pfam" id="PF12728"/>
    </source>
</evidence>
<dbReference type="InterPro" id="IPR010093">
    <property type="entry name" value="SinI_DNA-bd"/>
</dbReference>
<dbReference type="Proteomes" id="UP000012043">
    <property type="component" value="Unassembled WGS sequence"/>
</dbReference>
<dbReference type="GO" id="GO:0003677">
    <property type="term" value="F:DNA binding"/>
    <property type="evidence" value="ECO:0007669"/>
    <property type="project" value="InterPro"/>
</dbReference>
<dbReference type="PATRIC" id="fig|1197174.4.peg.48"/>
<dbReference type="InterPro" id="IPR041657">
    <property type="entry name" value="HTH_17"/>
</dbReference>
<proteinExistence type="predicted"/>
<protein>
    <recommendedName>
        <fullName evidence="2">Helix-turn-helix domain-containing protein</fullName>
    </recommendedName>
</protein>
<comment type="caution">
    <text evidence="3">The sequence shown here is derived from an EMBL/GenBank/DDBJ whole genome shotgun (WGS) entry which is preliminary data.</text>
</comment>
<dbReference type="EMBL" id="ALAB01000001">
    <property type="protein sequence ID" value="EJI87008.1"/>
    <property type="molecule type" value="Genomic_DNA"/>
</dbReference>